<dbReference type="SUPFAM" id="SSF51735">
    <property type="entry name" value="NAD(P)-binding Rossmann-fold domains"/>
    <property type="match status" value="1"/>
</dbReference>
<proteinExistence type="inferred from homology"/>
<dbReference type="PANTHER" id="PTHR12286">
    <property type="entry name" value="SACCHAROPINE DEHYDROGENASE-LIKE OXIDOREDUCTASE"/>
    <property type="match status" value="1"/>
</dbReference>
<dbReference type="GO" id="GO:0005811">
    <property type="term" value="C:lipid droplet"/>
    <property type="evidence" value="ECO:0007669"/>
    <property type="project" value="TreeGrafter"/>
</dbReference>
<dbReference type="InterPro" id="IPR051276">
    <property type="entry name" value="Saccharopine_DH-like_oxidrdct"/>
</dbReference>
<comment type="similarity">
    <text evidence="1">Belongs to the saccharopine dehydrogenase family.</text>
</comment>
<keyword evidence="4" id="KW-1185">Reference proteome</keyword>
<dbReference type="GO" id="GO:0009247">
    <property type="term" value="P:glycolipid biosynthetic process"/>
    <property type="evidence" value="ECO:0007669"/>
    <property type="project" value="TreeGrafter"/>
</dbReference>
<protein>
    <recommendedName>
        <fullName evidence="2">Saccharopine dehydrogenase NADP binding domain-containing protein</fullName>
    </recommendedName>
</protein>
<dbReference type="AlphaFoldDB" id="A0A2J7REE3"/>
<dbReference type="PANTHER" id="PTHR12286:SF5">
    <property type="entry name" value="SACCHAROPINE DEHYDROGENASE-LIKE OXIDOREDUCTASE"/>
    <property type="match status" value="1"/>
</dbReference>
<dbReference type="InterPro" id="IPR005097">
    <property type="entry name" value="Sacchrp_dh_NADP-bd"/>
</dbReference>
<evidence type="ECO:0000259" key="2">
    <source>
        <dbReference type="Pfam" id="PF03435"/>
    </source>
</evidence>
<organism evidence="3 4">
    <name type="scientific">Cryptotermes secundus</name>
    <dbReference type="NCBI Taxonomy" id="105785"/>
    <lineage>
        <taxon>Eukaryota</taxon>
        <taxon>Metazoa</taxon>
        <taxon>Ecdysozoa</taxon>
        <taxon>Arthropoda</taxon>
        <taxon>Hexapoda</taxon>
        <taxon>Insecta</taxon>
        <taxon>Pterygota</taxon>
        <taxon>Neoptera</taxon>
        <taxon>Polyneoptera</taxon>
        <taxon>Dictyoptera</taxon>
        <taxon>Blattodea</taxon>
        <taxon>Blattoidea</taxon>
        <taxon>Termitoidae</taxon>
        <taxon>Kalotermitidae</taxon>
        <taxon>Cryptotermitinae</taxon>
        <taxon>Cryptotermes</taxon>
    </lineage>
</organism>
<dbReference type="GO" id="GO:0005886">
    <property type="term" value="C:plasma membrane"/>
    <property type="evidence" value="ECO:0007669"/>
    <property type="project" value="TreeGrafter"/>
</dbReference>
<feature type="domain" description="Saccharopine dehydrogenase NADP binding" evidence="2">
    <location>
        <begin position="10"/>
        <end position="143"/>
    </location>
</feature>
<dbReference type="InterPro" id="IPR036291">
    <property type="entry name" value="NAD(P)-bd_dom_sf"/>
</dbReference>
<dbReference type="Pfam" id="PF03435">
    <property type="entry name" value="Sacchrp_dh_NADP"/>
    <property type="match status" value="1"/>
</dbReference>
<sequence length="191" mass="20596">MGSQGDKLDIIIFGATGFTGKVVVYEMVKLAKEKGVKWGISGRTRNKLEDVLKEVGEKTGEDLAGVRIVLADVNDASSLQNMASQAHVVVNCVGPYRLYGEAVVSACIASGTHHVDVSGEPQYMEKMQLEYHKAAEEKGVYAISSCGFDSIPADLGTVYLMNKFKGDLNSVETYLTFGATGPVQVNCYINM</sequence>
<dbReference type="OrthoDB" id="10268090at2759"/>
<name>A0A2J7REE3_9NEOP</name>
<evidence type="ECO:0000313" key="3">
    <source>
        <dbReference type="EMBL" id="PNF39199.1"/>
    </source>
</evidence>
<dbReference type="GO" id="GO:0005739">
    <property type="term" value="C:mitochondrion"/>
    <property type="evidence" value="ECO:0007669"/>
    <property type="project" value="TreeGrafter"/>
</dbReference>
<gene>
    <name evidence="3" type="ORF">B7P43_G01305</name>
</gene>
<comment type="caution">
    <text evidence="3">The sequence shown here is derived from an EMBL/GenBank/DDBJ whole genome shotgun (WGS) entry which is preliminary data.</text>
</comment>
<evidence type="ECO:0000256" key="1">
    <source>
        <dbReference type="ARBA" id="ARBA00038048"/>
    </source>
</evidence>
<evidence type="ECO:0000313" key="4">
    <source>
        <dbReference type="Proteomes" id="UP000235965"/>
    </source>
</evidence>
<dbReference type="FunFam" id="3.40.50.720:FF:000178">
    <property type="entry name" value="Saccharopine dehydrogenase-like oxidoreductase"/>
    <property type="match status" value="1"/>
</dbReference>
<accession>A0A2J7REE3</accession>
<dbReference type="EMBL" id="NEVH01005277">
    <property type="protein sequence ID" value="PNF39199.1"/>
    <property type="molecule type" value="Genomic_DNA"/>
</dbReference>
<dbReference type="Proteomes" id="UP000235965">
    <property type="component" value="Unassembled WGS sequence"/>
</dbReference>
<reference evidence="3 4" key="1">
    <citation type="submission" date="2017-12" db="EMBL/GenBank/DDBJ databases">
        <title>Hemimetabolous genomes reveal molecular basis of termite eusociality.</title>
        <authorList>
            <person name="Harrison M.C."/>
            <person name="Jongepier E."/>
            <person name="Robertson H.M."/>
            <person name="Arning N."/>
            <person name="Bitard-Feildel T."/>
            <person name="Chao H."/>
            <person name="Childers C.P."/>
            <person name="Dinh H."/>
            <person name="Doddapaneni H."/>
            <person name="Dugan S."/>
            <person name="Gowin J."/>
            <person name="Greiner C."/>
            <person name="Han Y."/>
            <person name="Hu H."/>
            <person name="Hughes D.S.T."/>
            <person name="Huylmans A.-K."/>
            <person name="Kemena C."/>
            <person name="Kremer L.P.M."/>
            <person name="Lee S.L."/>
            <person name="Lopez-Ezquerra A."/>
            <person name="Mallet L."/>
            <person name="Monroy-Kuhn J.M."/>
            <person name="Moser A."/>
            <person name="Murali S.C."/>
            <person name="Muzny D.M."/>
            <person name="Otani S."/>
            <person name="Piulachs M.-D."/>
            <person name="Poelchau M."/>
            <person name="Qu J."/>
            <person name="Schaub F."/>
            <person name="Wada-Katsumata A."/>
            <person name="Worley K.C."/>
            <person name="Xie Q."/>
            <person name="Ylla G."/>
            <person name="Poulsen M."/>
            <person name="Gibbs R.A."/>
            <person name="Schal C."/>
            <person name="Richards S."/>
            <person name="Belles X."/>
            <person name="Korb J."/>
            <person name="Bornberg-Bauer E."/>
        </authorList>
    </citation>
    <scope>NUCLEOTIDE SEQUENCE [LARGE SCALE GENOMIC DNA]</scope>
    <source>
        <tissue evidence="3">Whole body</tissue>
    </source>
</reference>
<dbReference type="Gene3D" id="3.40.50.720">
    <property type="entry name" value="NAD(P)-binding Rossmann-like Domain"/>
    <property type="match status" value="1"/>
</dbReference>